<protein>
    <submittedName>
        <fullName evidence="2">Uncharacterized protein</fullName>
    </submittedName>
</protein>
<dbReference type="AlphaFoldDB" id="A0A8B3Y1H5"/>
<keyword evidence="1" id="KW-0812">Transmembrane</keyword>
<evidence type="ECO:0000313" key="3">
    <source>
        <dbReference type="Proteomes" id="UP000183653"/>
    </source>
</evidence>
<proteinExistence type="predicted"/>
<gene>
    <name evidence="2" type="ORF">SAMN04490197_4098</name>
</gene>
<keyword evidence="3" id="KW-1185">Reference proteome</keyword>
<dbReference type="EMBL" id="LT629782">
    <property type="protein sequence ID" value="SDU23680.1"/>
    <property type="molecule type" value="Genomic_DNA"/>
</dbReference>
<accession>A0A8B3Y1H5</accession>
<organism evidence="2 3">
    <name type="scientific">Pseudomonas orientalis</name>
    <dbReference type="NCBI Taxonomy" id="76758"/>
    <lineage>
        <taxon>Bacteria</taxon>
        <taxon>Pseudomonadati</taxon>
        <taxon>Pseudomonadota</taxon>
        <taxon>Gammaproteobacteria</taxon>
        <taxon>Pseudomonadales</taxon>
        <taxon>Pseudomonadaceae</taxon>
        <taxon>Pseudomonas</taxon>
    </lineage>
</organism>
<dbReference type="OrthoDB" id="6880860at2"/>
<keyword evidence="1" id="KW-0472">Membrane</keyword>
<evidence type="ECO:0000313" key="2">
    <source>
        <dbReference type="EMBL" id="SDU23680.1"/>
    </source>
</evidence>
<dbReference type="RefSeq" id="WP_156421669.1">
    <property type="nucleotide sequence ID" value="NZ_JYLM01000006.1"/>
</dbReference>
<feature type="transmembrane region" description="Helical" evidence="1">
    <location>
        <begin position="21"/>
        <end position="45"/>
    </location>
</feature>
<reference evidence="2 3" key="1">
    <citation type="submission" date="2016-10" db="EMBL/GenBank/DDBJ databases">
        <authorList>
            <person name="Varghese N."/>
            <person name="Submissions S."/>
        </authorList>
    </citation>
    <scope>NUCLEOTIDE SEQUENCE [LARGE SCALE GENOMIC DNA]</scope>
    <source>
        <strain evidence="2 3">BS2775</strain>
    </source>
</reference>
<dbReference type="Proteomes" id="UP000183653">
    <property type="component" value="Chromosome I"/>
</dbReference>
<keyword evidence="1" id="KW-1133">Transmembrane helix</keyword>
<name>A0A8B3Y1H5_9PSED</name>
<sequence>MNEKRKGWRIVARLYVAVWQLLRGGAAILLLVLFAPLLIAGYYGIFNTKNTPDTDKVRQTVDPRVVCGTLSNTTIEIPREYVVFWPEYEGKSSWEKGFTSNIKGCDAKLLSLYMSVSWPDFQPLSINKHLVNNSKFSGLEITISPVIRKTDNMQFFLDNLLKPGKTTSDSYHYKDYDESLGLFYIDSNDAIVPEVMNRYYWAENNGSVSVVFECYRTRQSTDIYSCAGYFLMRDFDYLVKLRFPSDELRHWREIVEKTRAFISSKVNK</sequence>
<evidence type="ECO:0000256" key="1">
    <source>
        <dbReference type="SAM" id="Phobius"/>
    </source>
</evidence>